<accession>A0A078GZE7</accession>
<reference evidence="1 2" key="1">
    <citation type="journal article" date="2014" name="Science">
        <title>Plant genetics. Early allopolyploid evolution in the post-Neolithic Brassica napus oilseed genome.</title>
        <authorList>
            <person name="Chalhoub B."/>
            <person name="Denoeud F."/>
            <person name="Liu S."/>
            <person name="Parkin I.A."/>
            <person name="Tang H."/>
            <person name="Wang X."/>
            <person name="Chiquet J."/>
            <person name="Belcram H."/>
            <person name="Tong C."/>
            <person name="Samans B."/>
            <person name="Correa M."/>
            <person name="Da Silva C."/>
            <person name="Just J."/>
            <person name="Falentin C."/>
            <person name="Koh C.S."/>
            <person name="Le Clainche I."/>
            <person name="Bernard M."/>
            <person name="Bento P."/>
            <person name="Noel B."/>
            <person name="Labadie K."/>
            <person name="Alberti A."/>
            <person name="Charles M."/>
            <person name="Arnaud D."/>
            <person name="Guo H."/>
            <person name="Daviaud C."/>
            <person name="Alamery S."/>
            <person name="Jabbari K."/>
            <person name="Zhao M."/>
            <person name="Edger P.P."/>
            <person name="Chelaifa H."/>
            <person name="Tack D."/>
            <person name="Lassalle G."/>
            <person name="Mestiri I."/>
            <person name="Schnel N."/>
            <person name="Le Paslier M.C."/>
            <person name="Fan G."/>
            <person name="Renault V."/>
            <person name="Bayer P.E."/>
            <person name="Golicz A.A."/>
            <person name="Manoli S."/>
            <person name="Lee T.H."/>
            <person name="Thi V.H."/>
            <person name="Chalabi S."/>
            <person name="Hu Q."/>
            <person name="Fan C."/>
            <person name="Tollenaere R."/>
            <person name="Lu Y."/>
            <person name="Battail C."/>
            <person name="Shen J."/>
            <person name="Sidebottom C.H."/>
            <person name="Wang X."/>
            <person name="Canaguier A."/>
            <person name="Chauveau A."/>
            <person name="Berard A."/>
            <person name="Deniot G."/>
            <person name="Guan M."/>
            <person name="Liu Z."/>
            <person name="Sun F."/>
            <person name="Lim Y.P."/>
            <person name="Lyons E."/>
            <person name="Town C.D."/>
            <person name="Bancroft I."/>
            <person name="Wang X."/>
            <person name="Meng J."/>
            <person name="Ma J."/>
            <person name="Pires J.C."/>
            <person name="King G.J."/>
            <person name="Brunel D."/>
            <person name="Delourme R."/>
            <person name="Renard M."/>
            <person name="Aury J.M."/>
            <person name="Adams K.L."/>
            <person name="Batley J."/>
            <person name="Snowdon R.J."/>
            <person name="Tost J."/>
            <person name="Edwards D."/>
            <person name="Zhou Y."/>
            <person name="Hua W."/>
            <person name="Sharpe A.G."/>
            <person name="Paterson A.H."/>
            <person name="Guan C."/>
            <person name="Wincker P."/>
        </authorList>
    </citation>
    <scope>NUCLEOTIDE SEQUENCE [LARGE SCALE GENOMIC DNA]</scope>
    <source>
        <strain evidence="2">cv. Darmor-bzh</strain>
    </source>
</reference>
<organism evidence="1 2">
    <name type="scientific">Brassica napus</name>
    <name type="common">Rape</name>
    <dbReference type="NCBI Taxonomy" id="3708"/>
    <lineage>
        <taxon>Eukaryota</taxon>
        <taxon>Viridiplantae</taxon>
        <taxon>Streptophyta</taxon>
        <taxon>Embryophyta</taxon>
        <taxon>Tracheophyta</taxon>
        <taxon>Spermatophyta</taxon>
        <taxon>Magnoliopsida</taxon>
        <taxon>eudicotyledons</taxon>
        <taxon>Gunneridae</taxon>
        <taxon>Pentapetalae</taxon>
        <taxon>rosids</taxon>
        <taxon>malvids</taxon>
        <taxon>Brassicales</taxon>
        <taxon>Brassicaceae</taxon>
        <taxon>Brassiceae</taxon>
        <taxon>Brassica</taxon>
    </lineage>
</organism>
<protein>
    <submittedName>
        <fullName evidence="1">BnaC09g15200D protein</fullName>
    </submittedName>
</protein>
<dbReference type="AlphaFoldDB" id="A0A078GZE7"/>
<name>A0A078GZE7_BRANA</name>
<dbReference type="EMBL" id="LK032263">
    <property type="protein sequence ID" value="CDY30886.1"/>
    <property type="molecule type" value="Genomic_DNA"/>
</dbReference>
<dbReference type="Gramene" id="CDY30886">
    <property type="protein sequence ID" value="CDY30886"/>
    <property type="gene ID" value="GSBRNA2T00046384001"/>
</dbReference>
<keyword evidence="2" id="KW-1185">Reference proteome</keyword>
<dbReference type="PaxDb" id="3708-A0A078GZE7"/>
<proteinExistence type="predicted"/>
<sequence>MGEAKNLVEVELSKAFPARIAATDTTCFIFMV</sequence>
<gene>
    <name evidence="1" type="primary">BnaC09g15200D</name>
    <name evidence="1" type="ORF">GSBRNA2T00046384001</name>
</gene>
<evidence type="ECO:0000313" key="1">
    <source>
        <dbReference type="EMBL" id="CDY30886.1"/>
    </source>
</evidence>
<dbReference type="Proteomes" id="UP000028999">
    <property type="component" value="Unassembled WGS sequence"/>
</dbReference>
<evidence type="ECO:0000313" key="2">
    <source>
        <dbReference type="Proteomes" id="UP000028999"/>
    </source>
</evidence>